<evidence type="ECO:0000259" key="2">
    <source>
        <dbReference type="Pfam" id="PF22725"/>
    </source>
</evidence>
<dbReference type="AlphaFoldDB" id="A0A1I5URA3"/>
<feature type="domain" description="Gfo/Idh/MocA-like oxidoreductase N-terminal" evidence="1">
    <location>
        <begin position="2"/>
        <end position="116"/>
    </location>
</feature>
<accession>A0A1I5URA3</accession>
<evidence type="ECO:0000313" key="3">
    <source>
        <dbReference type="EMBL" id="SFP97722.1"/>
    </source>
</evidence>
<dbReference type="Proteomes" id="UP000199136">
    <property type="component" value="Unassembled WGS sequence"/>
</dbReference>
<dbReference type="SUPFAM" id="SSF55347">
    <property type="entry name" value="Glyceraldehyde-3-phosphate dehydrogenase-like, C-terminal domain"/>
    <property type="match status" value="1"/>
</dbReference>
<dbReference type="InterPro" id="IPR036291">
    <property type="entry name" value="NAD(P)-bd_dom_sf"/>
</dbReference>
<dbReference type="STRING" id="82801.SAMN04488506_0144"/>
<evidence type="ECO:0000259" key="1">
    <source>
        <dbReference type="Pfam" id="PF01408"/>
    </source>
</evidence>
<reference evidence="3 4" key="1">
    <citation type="submission" date="2016-10" db="EMBL/GenBank/DDBJ databases">
        <authorList>
            <person name="de Groot N.N."/>
        </authorList>
    </citation>
    <scope>NUCLEOTIDE SEQUENCE [LARGE SCALE GENOMIC DNA]</scope>
    <source>
        <strain evidence="3 4">DSM 20581</strain>
    </source>
</reference>
<dbReference type="RefSeq" id="WP_092479184.1">
    <property type="nucleotide sequence ID" value="NZ_FOXW01000001.1"/>
</dbReference>
<dbReference type="Pfam" id="PF01408">
    <property type="entry name" value="GFO_IDH_MocA"/>
    <property type="match status" value="1"/>
</dbReference>
<keyword evidence="4" id="KW-1185">Reference proteome</keyword>
<dbReference type="InterPro" id="IPR055170">
    <property type="entry name" value="GFO_IDH_MocA-like_dom"/>
</dbReference>
<evidence type="ECO:0000313" key="4">
    <source>
        <dbReference type="Proteomes" id="UP000199136"/>
    </source>
</evidence>
<dbReference type="InterPro" id="IPR000683">
    <property type="entry name" value="Gfo/Idh/MocA-like_OxRdtase_N"/>
</dbReference>
<dbReference type="SUPFAM" id="SSF51735">
    <property type="entry name" value="NAD(P)-binding Rossmann-fold domains"/>
    <property type="match status" value="1"/>
</dbReference>
<dbReference type="GO" id="GO:0000166">
    <property type="term" value="F:nucleotide binding"/>
    <property type="evidence" value="ECO:0007669"/>
    <property type="project" value="InterPro"/>
</dbReference>
<feature type="domain" description="GFO/IDH/MocA-like oxidoreductase" evidence="2">
    <location>
        <begin position="125"/>
        <end position="248"/>
    </location>
</feature>
<dbReference type="OrthoDB" id="9815825at2"/>
<dbReference type="PANTHER" id="PTHR43249">
    <property type="entry name" value="UDP-N-ACETYL-2-AMINO-2-DEOXY-D-GLUCURONATE OXIDASE"/>
    <property type="match status" value="1"/>
</dbReference>
<protein>
    <submittedName>
        <fullName evidence="3">Predicted dehydrogenase</fullName>
    </submittedName>
</protein>
<gene>
    <name evidence="3" type="ORF">SAMN04488506_0144</name>
</gene>
<dbReference type="Gene3D" id="3.30.360.10">
    <property type="entry name" value="Dihydrodipicolinate Reductase, domain 2"/>
    <property type="match status" value="1"/>
</dbReference>
<organism evidence="3 4">
    <name type="scientific">Desemzia incerta</name>
    <dbReference type="NCBI Taxonomy" id="82801"/>
    <lineage>
        <taxon>Bacteria</taxon>
        <taxon>Bacillati</taxon>
        <taxon>Bacillota</taxon>
        <taxon>Bacilli</taxon>
        <taxon>Lactobacillales</taxon>
        <taxon>Carnobacteriaceae</taxon>
        <taxon>Desemzia</taxon>
    </lineage>
</organism>
<dbReference type="Pfam" id="PF22725">
    <property type="entry name" value="GFO_IDH_MocA_C3"/>
    <property type="match status" value="1"/>
</dbReference>
<dbReference type="PANTHER" id="PTHR43249:SF1">
    <property type="entry name" value="D-GLUCOSIDE 3-DEHYDROGENASE"/>
    <property type="match status" value="1"/>
</dbReference>
<dbReference type="EMBL" id="FOXW01000001">
    <property type="protein sequence ID" value="SFP97722.1"/>
    <property type="molecule type" value="Genomic_DNA"/>
</dbReference>
<name>A0A1I5URA3_9LACT</name>
<proteinExistence type="predicted"/>
<dbReference type="InterPro" id="IPR052515">
    <property type="entry name" value="Gfo/Idh/MocA_Oxidoreductase"/>
</dbReference>
<dbReference type="Gene3D" id="3.40.50.720">
    <property type="entry name" value="NAD(P)-binding Rossmann-like Domain"/>
    <property type="match status" value="1"/>
</dbReference>
<sequence>MLRVGLIGLGEVSGVHVNAINASECGELVAVCDSDPDRKSEWTEFPFFSDMESMLQKMKLDVVHICLPHYLHQSATELCVKYGAHVYLEKPIAINYEESLKQLELAESTDRKICVSFQNRYNKSFMKLVEILQNEDVGEITSIKGLVTWFRPESYYTSKPWRGRKAEAGYGSIINQSIHTLDLIQLIGGKLESCKATLSNLTDYDIEVEDTASATFTFQSGVKAFFHATNAYTENSSVELQVITEKEKFTIKDSRLYFTNENGRKEVIEEDDRIPGSKFYYGMGHRILIERFYRSILNHTEDYVHIREVVPSMEMIEMMDRSSKDMGNAQRVKREELLHGTTSKNRSTRVYAEETI</sequence>